<comment type="caution">
    <text evidence="3">The sequence shown here is derived from an EMBL/GenBank/DDBJ whole genome shotgun (WGS) entry which is preliminary data.</text>
</comment>
<dbReference type="Pfam" id="PF07344">
    <property type="entry name" value="Amastin"/>
    <property type="match status" value="1"/>
</dbReference>
<sequence length="133" mass="14332">MLCHWLCLLLSIIGSGCGFAVAALMVDAFSNNREEGPQVLHMPCSALREKGPVIVYSTTAGIAGMLTNYKLGAGFVLYAVGGGLSLINIVFVILSCWKRGGGTPLRFRVLFLCVFALLFSSVYSVERRVRLIG</sequence>
<keyword evidence="1" id="KW-0472">Membrane</keyword>
<protein>
    <submittedName>
        <fullName evidence="3">Uncharacterized protein</fullName>
    </submittedName>
</protein>
<reference evidence="3 4" key="1">
    <citation type="submission" date="2021-02" db="EMBL/GenBank/DDBJ databases">
        <title>Porcisia hertigi Genome sequencing and assembly.</title>
        <authorList>
            <person name="Almutairi H."/>
            <person name="Gatherer D."/>
        </authorList>
    </citation>
    <scope>NUCLEOTIDE SEQUENCE [LARGE SCALE GENOMIC DNA]</scope>
    <source>
        <strain evidence="3 4">C119</strain>
    </source>
</reference>
<evidence type="ECO:0000313" key="3">
    <source>
        <dbReference type="EMBL" id="KAG5493880.1"/>
    </source>
</evidence>
<evidence type="ECO:0000256" key="2">
    <source>
        <dbReference type="SAM" id="SignalP"/>
    </source>
</evidence>
<dbReference type="Proteomes" id="UP000674318">
    <property type="component" value="Unassembled WGS sequence"/>
</dbReference>
<dbReference type="GeneID" id="94287835"/>
<gene>
    <name evidence="3" type="ORF">JKF63_01712</name>
</gene>
<feature type="signal peptide" evidence="2">
    <location>
        <begin position="1"/>
        <end position="18"/>
    </location>
</feature>
<dbReference type="RefSeq" id="XP_067753915.1">
    <property type="nucleotide sequence ID" value="XM_067897758.1"/>
</dbReference>
<dbReference type="AlphaFoldDB" id="A0A836L478"/>
<keyword evidence="2" id="KW-0732">Signal</keyword>
<feature type="transmembrane region" description="Helical" evidence="1">
    <location>
        <begin position="109"/>
        <end position="125"/>
    </location>
</feature>
<name>A0A836L478_9TRYP</name>
<keyword evidence="1" id="KW-1133">Transmembrane helix</keyword>
<proteinExistence type="predicted"/>
<dbReference type="KEGG" id="phet:94287835"/>
<keyword evidence="4" id="KW-1185">Reference proteome</keyword>
<feature type="chain" id="PRO_5032565046" evidence="2">
    <location>
        <begin position="19"/>
        <end position="133"/>
    </location>
</feature>
<evidence type="ECO:0000313" key="4">
    <source>
        <dbReference type="Proteomes" id="UP000674318"/>
    </source>
</evidence>
<dbReference type="EMBL" id="JAFJZO010000034">
    <property type="protein sequence ID" value="KAG5493880.1"/>
    <property type="molecule type" value="Genomic_DNA"/>
</dbReference>
<feature type="transmembrane region" description="Helical" evidence="1">
    <location>
        <begin position="75"/>
        <end position="97"/>
    </location>
</feature>
<evidence type="ECO:0000256" key="1">
    <source>
        <dbReference type="SAM" id="Phobius"/>
    </source>
</evidence>
<keyword evidence="1" id="KW-0812">Transmembrane</keyword>
<dbReference type="OrthoDB" id="264260at2759"/>
<dbReference type="InterPro" id="IPR009944">
    <property type="entry name" value="Amastin"/>
</dbReference>
<organism evidence="3 4">
    <name type="scientific">Porcisia hertigi</name>
    <dbReference type="NCBI Taxonomy" id="2761500"/>
    <lineage>
        <taxon>Eukaryota</taxon>
        <taxon>Discoba</taxon>
        <taxon>Euglenozoa</taxon>
        <taxon>Kinetoplastea</taxon>
        <taxon>Metakinetoplastina</taxon>
        <taxon>Trypanosomatida</taxon>
        <taxon>Trypanosomatidae</taxon>
        <taxon>Leishmaniinae</taxon>
        <taxon>Porcisia</taxon>
    </lineage>
</organism>
<accession>A0A836L478</accession>